<dbReference type="AlphaFoldDB" id="A0A285HMH8"/>
<proteinExistence type="predicted"/>
<sequence length="88" mass="10201">MVYDDETGKLVRLSLPLPTMREMAAAMEERPSPEVIDAIIRSAKRRIRRLGRPKLNPRRIGAALRRSRRPVSDEQVAWVLLSWLRVPE</sequence>
<gene>
    <name evidence="1" type="ORF">SAMN05421748_10516</name>
</gene>
<accession>A0A285HMH8</accession>
<name>A0A285HMH8_9ACTN</name>
<keyword evidence="2" id="KW-1185">Reference proteome</keyword>
<protein>
    <submittedName>
        <fullName evidence="1">Uncharacterized protein</fullName>
    </submittedName>
</protein>
<evidence type="ECO:0000313" key="1">
    <source>
        <dbReference type="EMBL" id="SNY36932.1"/>
    </source>
</evidence>
<reference evidence="1 2" key="1">
    <citation type="submission" date="2017-09" db="EMBL/GenBank/DDBJ databases">
        <authorList>
            <person name="Ehlers B."/>
            <person name="Leendertz F.H."/>
        </authorList>
    </citation>
    <scope>NUCLEOTIDE SEQUENCE [LARGE SCALE GENOMIC DNA]</scope>
    <source>
        <strain evidence="1 2">CGMCC 4.6857</strain>
    </source>
</reference>
<dbReference type="EMBL" id="OBDY01000005">
    <property type="protein sequence ID" value="SNY36932.1"/>
    <property type="molecule type" value="Genomic_DNA"/>
</dbReference>
<dbReference type="Proteomes" id="UP000219612">
    <property type="component" value="Unassembled WGS sequence"/>
</dbReference>
<organism evidence="1 2">
    <name type="scientific">Paractinoplanes atraurantiacus</name>
    <dbReference type="NCBI Taxonomy" id="1036182"/>
    <lineage>
        <taxon>Bacteria</taxon>
        <taxon>Bacillati</taxon>
        <taxon>Actinomycetota</taxon>
        <taxon>Actinomycetes</taxon>
        <taxon>Micromonosporales</taxon>
        <taxon>Micromonosporaceae</taxon>
        <taxon>Paractinoplanes</taxon>
    </lineage>
</organism>
<evidence type="ECO:0000313" key="2">
    <source>
        <dbReference type="Proteomes" id="UP000219612"/>
    </source>
</evidence>